<sequence>MDEMTEVGHDIDRMCAYWIARKLDWRSKASEEFERLVCPQAFFELNPGRARLDAVNLCFTEWVLFERPLRQGRTPLQLYVDHAPDGVDTATVARLRQVEQTQFFSRFAILSKDGESGMARLRDVRTGRVYEVLDPHLCANGRWRDGTIAERLACVEGVWQVVGRARLYDRATPEQTAHDGPGEAHPEDRGDPYVRDASYFVRLLRDVMGLGGRYAPSLAAYVEGRRVG</sequence>
<name>B6G9T2_9ACTN</name>
<comment type="caution">
    <text evidence="2">The sequence shown here is derived from an EMBL/GenBank/DDBJ whole genome shotgun (WGS) entry which is preliminary data.</text>
</comment>
<dbReference type="AlphaFoldDB" id="B6G9T2"/>
<reference evidence="2 3" key="2">
    <citation type="submission" date="2008-10" db="EMBL/GenBank/DDBJ databases">
        <authorList>
            <person name="Fulton L."/>
            <person name="Clifton S."/>
            <person name="Fulton B."/>
            <person name="Xu J."/>
            <person name="Minx P."/>
            <person name="Pepin K.H."/>
            <person name="Johnson M."/>
            <person name="Thiruvilangam P."/>
            <person name="Bhonagiri V."/>
            <person name="Nash W.E."/>
            <person name="Mardis E.R."/>
            <person name="Wilson R.K."/>
        </authorList>
    </citation>
    <scope>NUCLEOTIDE SEQUENCE [LARGE SCALE GENOMIC DNA]</scope>
    <source>
        <strain evidence="2 3">DSM 13279</strain>
    </source>
</reference>
<keyword evidence="3" id="KW-1185">Reference proteome</keyword>
<dbReference type="EMBL" id="ABXJ01000050">
    <property type="protein sequence ID" value="EEA90952.1"/>
    <property type="molecule type" value="Genomic_DNA"/>
</dbReference>
<dbReference type="OrthoDB" id="3194747at2"/>
<accession>B6G9T2</accession>
<dbReference type="eggNOG" id="ENOG5031UMH">
    <property type="taxonomic scope" value="Bacteria"/>
</dbReference>
<gene>
    <name evidence="2" type="ORF">COLSTE_00823</name>
</gene>
<reference evidence="2 3" key="1">
    <citation type="submission" date="2008-10" db="EMBL/GenBank/DDBJ databases">
        <title>Draft genome sequence of Collinsella stercoris (DSM 13279).</title>
        <authorList>
            <person name="Sudarsanam P."/>
            <person name="Ley R."/>
            <person name="Guruge J."/>
            <person name="Turnbaugh P.J."/>
            <person name="Mahowald M."/>
            <person name="Liep D."/>
            <person name="Gordon J."/>
        </authorList>
    </citation>
    <scope>NUCLEOTIDE SEQUENCE [LARGE SCALE GENOMIC DNA]</scope>
    <source>
        <strain evidence="2 3">DSM 13279</strain>
    </source>
</reference>
<organism evidence="2 3">
    <name type="scientific">Collinsella stercoris DSM 13279</name>
    <dbReference type="NCBI Taxonomy" id="445975"/>
    <lineage>
        <taxon>Bacteria</taxon>
        <taxon>Bacillati</taxon>
        <taxon>Actinomycetota</taxon>
        <taxon>Coriobacteriia</taxon>
        <taxon>Coriobacteriales</taxon>
        <taxon>Coriobacteriaceae</taxon>
        <taxon>Collinsella</taxon>
    </lineage>
</organism>
<evidence type="ECO:0000313" key="3">
    <source>
        <dbReference type="Proteomes" id="UP000003560"/>
    </source>
</evidence>
<protein>
    <submittedName>
        <fullName evidence="2">Uncharacterized protein</fullName>
    </submittedName>
</protein>
<dbReference type="HOGENOM" id="CLU_1238486_0_0_11"/>
<dbReference type="GeneID" id="98003083"/>
<proteinExistence type="predicted"/>
<dbReference type="RefSeq" id="WP_006720485.1">
    <property type="nucleotide sequence ID" value="NZ_CP085935.1"/>
</dbReference>
<dbReference type="STRING" id="445975.COLSTE_00823"/>
<dbReference type="Proteomes" id="UP000003560">
    <property type="component" value="Unassembled WGS sequence"/>
</dbReference>
<evidence type="ECO:0000313" key="2">
    <source>
        <dbReference type="EMBL" id="EEA90952.1"/>
    </source>
</evidence>
<feature type="region of interest" description="Disordered" evidence="1">
    <location>
        <begin position="172"/>
        <end position="191"/>
    </location>
</feature>
<evidence type="ECO:0000256" key="1">
    <source>
        <dbReference type="SAM" id="MobiDB-lite"/>
    </source>
</evidence>